<reference evidence="7" key="1">
    <citation type="submission" date="2020-11" db="EMBL/GenBank/DDBJ databases">
        <authorList>
            <person name="Tran Van P."/>
        </authorList>
    </citation>
    <scope>NUCLEOTIDE SEQUENCE</scope>
</reference>
<dbReference type="GO" id="GO:0007548">
    <property type="term" value="P:sex differentiation"/>
    <property type="evidence" value="ECO:0007669"/>
    <property type="project" value="TreeGrafter"/>
</dbReference>
<dbReference type="GO" id="GO:0046872">
    <property type="term" value="F:metal ion binding"/>
    <property type="evidence" value="ECO:0007669"/>
    <property type="project" value="UniProtKB-KW"/>
</dbReference>
<evidence type="ECO:0000256" key="4">
    <source>
        <dbReference type="ARBA" id="ARBA00023242"/>
    </source>
</evidence>
<keyword evidence="2 5" id="KW-0862">Zinc</keyword>
<dbReference type="Gene3D" id="4.10.1040.10">
    <property type="entry name" value="DM DNA-binding domain"/>
    <property type="match status" value="1"/>
</dbReference>
<comment type="subcellular location">
    <subcellularLocation>
        <location evidence="5">Nucleus</location>
    </subcellularLocation>
</comment>
<keyword evidence="3 5" id="KW-0238">DNA-binding</keyword>
<evidence type="ECO:0000256" key="1">
    <source>
        <dbReference type="ARBA" id="ARBA00022723"/>
    </source>
</evidence>
<proteinExistence type="predicted"/>
<feature type="domain" description="DM" evidence="6">
    <location>
        <begin position="22"/>
        <end position="69"/>
    </location>
</feature>
<gene>
    <name evidence="7" type="ORF">DSTB1V02_LOCUS14312</name>
</gene>
<dbReference type="FunFam" id="4.10.1040.10:FF:000001">
    <property type="entry name" value="doublesex- and mab-3-related transcription factor 1"/>
    <property type="match status" value="1"/>
</dbReference>
<dbReference type="PANTHER" id="PTHR12322:SF53">
    <property type="entry name" value="DOUBLESEX-MAB RELATED 11E"/>
    <property type="match status" value="1"/>
</dbReference>
<dbReference type="GO" id="GO:0000981">
    <property type="term" value="F:DNA-binding transcription factor activity, RNA polymerase II-specific"/>
    <property type="evidence" value="ECO:0007669"/>
    <property type="project" value="TreeGrafter"/>
</dbReference>
<dbReference type="EMBL" id="LR910056">
    <property type="protein sequence ID" value="CAD7254566.1"/>
    <property type="molecule type" value="Genomic_DNA"/>
</dbReference>
<sequence>METSLQMVAHPTTEKGARKPKCARCRNHGLISWLKGHKRYCQYRDCACIKCNLIAERQRVMAAQVQLTLSSENCRYVTNRSKLQQDK</sequence>
<keyword evidence="8" id="KW-1185">Reference proteome</keyword>
<evidence type="ECO:0000256" key="3">
    <source>
        <dbReference type="ARBA" id="ARBA00023125"/>
    </source>
</evidence>
<evidence type="ECO:0000259" key="6">
    <source>
        <dbReference type="PROSITE" id="PS50809"/>
    </source>
</evidence>
<dbReference type="EMBL" id="CAJPEV010010538">
    <property type="protein sequence ID" value="CAG0906014.1"/>
    <property type="molecule type" value="Genomic_DNA"/>
</dbReference>
<protein>
    <recommendedName>
        <fullName evidence="6">DM domain-containing protein</fullName>
    </recommendedName>
</protein>
<dbReference type="InterPro" id="IPR026607">
    <property type="entry name" value="DMRT"/>
</dbReference>
<dbReference type="SMART" id="SM00301">
    <property type="entry name" value="DM"/>
    <property type="match status" value="1"/>
</dbReference>
<dbReference type="Proteomes" id="UP000677054">
    <property type="component" value="Unassembled WGS sequence"/>
</dbReference>
<keyword evidence="4 5" id="KW-0539">Nucleus</keyword>
<dbReference type="Pfam" id="PF00751">
    <property type="entry name" value="DM"/>
    <property type="match status" value="1"/>
</dbReference>
<keyword evidence="1 5" id="KW-0479">Metal-binding</keyword>
<name>A0A7R9AIV6_9CRUS</name>
<dbReference type="AlphaFoldDB" id="A0A7R9AIV6"/>
<dbReference type="InterPro" id="IPR001275">
    <property type="entry name" value="DM_DNA-bd"/>
</dbReference>
<dbReference type="InterPro" id="IPR036407">
    <property type="entry name" value="DM_DNA-bd_sf"/>
</dbReference>
<evidence type="ECO:0000313" key="8">
    <source>
        <dbReference type="Proteomes" id="UP000677054"/>
    </source>
</evidence>
<organism evidence="7">
    <name type="scientific">Darwinula stevensoni</name>
    <dbReference type="NCBI Taxonomy" id="69355"/>
    <lineage>
        <taxon>Eukaryota</taxon>
        <taxon>Metazoa</taxon>
        <taxon>Ecdysozoa</taxon>
        <taxon>Arthropoda</taxon>
        <taxon>Crustacea</taxon>
        <taxon>Oligostraca</taxon>
        <taxon>Ostracoda</taxon>
        <taxon>Podocopa</taxon>
        <taxon>Podocopida</taxon>
        <taxon>Darwinulocopina</taxon>
        <taxon>Darwinuloidea</taxon>
        <taxon>Darwinulidae</taxon>
        <taxon>Darwinula</taxon>
    </lineage>
</organism>
<dbReference type="SUPFAM" id="SSF82927">
    <property type="entry name" value="Cysteine-rich DNA binding domain, (DM domain)"/>
    <property type="match status" value="1"/>
</dbReference>
<feature type="DNA-binding region" description="DM" evidence="5">
    <location>
        <begin position="22"/>
        <end position="69"/>
    </location>
</feature>
<evidence type="ECO:0000256" key="5">
    <source>
        <dbReference type="PROSITE-ProRule" id="PRU00070"/>
    </source>
</evidence>
<dbReference type="PROSITE" id="PS50809">
    <property type="entry name" value="DM_2"/>
    <property type="match status" value="1"/>
</dbReference>
<evidence type="ECO:0000313" key="7">
    <source>
        <dbReference type="EMBL" id="CAD7254566.1"/>
    </source>
</evidence>
<evidence type="ECO:0000256" key="2">
    <source>
        <dbReference type="ARBA" id="ARBA00022833"/>
    </source>
</evidence>
<dbReference type="GO" id="GO:0000978">
    <property type="term" value="F:RNA polymerase II cis-regulatory region sequence-specific DNA binding"/>
    <property type="evidence" value="ECO:0007669"/>
    <property type="project" value="TreeGrafter"/>
</dbReference>
<dbReference type="OrthoDB" id="6162476at2759"/>
<dbReference type="GO" id="GO:0005634">
    <property type="term" value="C:nucleus"/>
    <property type="evidence" value="ECO:0007669"/>
    <property type="project" value="UniProtKB-SubCell"/>
</dbReference>
<dbReference type="PANTHER" id="PTHR12322">
    <property type="entry name" value="DOUBLESEX AND MAB-3 RELATED TRANSCRIPTION FACTOR DMRT"/>
    <property type="match status" value="1"/>
</dbReference>
<accession>A0A7R9AIV6</accession>
<dbReference type="PROSITE" id="PS40000">
    <property type="entry name" value="DM_1"/>
    <property type="match status" value="1"/>
</dbReference>